<sequence>MGVGKPLWLKRRIPVGHAIQNYALVKTTLESLGLNTVCEEAKCPNSSECWGGGTATFMVMGDECTRGCRFCNVKTRRNPKALDPFEPFKLVQAVKVFGLKYVVITSVDRDDLPDQGAGHFARCIAEIKKQLPGMLVEVLTPDFRGEKRLVQEVAAALPHVYAHNLETTRELQQGVRDPRAGYEQSLSVLKAVKEFDSRIYTKSSLMLGLGEREADVLQAMDDLRGVGCDVLTLGQYLQPSKLHLPVKEFVSPERFEWYRQRALERGFLYVASGPFVRSSYKAGELFLEGVIRAGKQVGAEQRA</sequence>
<comment type="caution">
    <text evidence="10">The sequence shown here is derived from an EMBL/GenBank/DDBJ whole genome shotgun (WGS) entry which is preliminary data.</text>
</comment>
<evidence type="ECO:0000256" key="6">
    <source>
        <dbReference type="ARBA" id="ARBA00023014"/>
    </source>
</evidence>
<feature type="binding site" evidence="8">
    <location>
        <position position="43"/>
    </location>
    <ligand>
        <name>[4Fe-4S] cluster</name>
        <dbReference type="ChEBI" id="CHEBI:49883"/>
        <label>1</label>
    </ligand>
</feature>
<evidence type="ECO:0000256" key="5">
    <source>
        <dbReference type="ARBA" id="ARBA00023004"/>
    </source>
</evidence>
<keyword evidence="6 8" id="KW-0411">Iron-sulfur</keyword>
<keyword evidence="4 8" id="KW-0479">Metal-binding</keyword>
<dbReference type="EMBL" id="DUGH01000012">
    <property type="protein sequence ID" value="HIH15868.1"/>
    <property type="molecule type" value="Genomic_DNA"/>
</dbReference>
<dbReference type="PIRSF" id="PIRSF005963">
    <property type="entry name" value="Lipoyl_synth"/>
    <property type="match status" value="1"/>
</dbReference>
<dbReference type="InterPro" id="IPR003698">
    <property type="entry name" value="Lipoyl_synth"/>
</dbReference>
<dbReference type="PROSITE" id="PS51918">
    <property type="entry name" value="RADICAL_SAM"/>
    <property type="match status" value="1"/>
</dbReference>
<feature type="domain" description="Radical SAM core" evidence="9">
    <location>
        <begin position="50"/>
        <end position="268"/>
    </location>
</feature>
<dbReference type="SFLD" id="SFLDS00029">
    <property type="entry name" value="Radical_SAM"/>
    <property type="match status" value="1"/>
</dbReference>
<evidence type="ECO:0000313" key="12">
    <source>
        <dbReference type="Proteomes" id="UP000564964"/>
    </source>
</evidence>
<dbReference type="InterPro" id="IPR006638">
    <property type="entry name" value="Elp3/MiaA/NifB-like_rSAM"/>
</dbReference>
<reference evidence="11" key="2">
    <citation type="submission" date="2021-03" db="EMBL/GenBank/DDBJ databases">
        <authorList>
            <person name="Jaffe A."/>
        </authorList>
    </citation>
    <scope>NUCLEOTIDE SEQUENCE</scope>
    <source>
        <strain evidence="11">RIFCSPLOWO2_01_FULL_58_19</strain>
    </source>
</reference>
<dbReference type="NCBIfam" id="TIGR00510">
    <property type="entry name" value="lipA"/>
    <property type="match status" value="1"/>
</dbReference>
<dbReference type="Proteomes" id="UP000564964">
    <property type="component" value="Unassembled WGS sequence"/>
</dbReference>
<dbReference type="CDD" id="cd01335">
    <property type="entry name" value="Radical_SAM"/>
    <property type="match status" value="1"/>
</dbReference>
<comment type="catalytic activity">
    <reaction evidence="7 8">
        <text>[[Fe-S] cluster scaffold protein carrying a second [4Fe-4S](2+) cluster] + N(6)-octanoyl-L-lysyl-[protein] + 2 oxidized [2Fe-2S]-[ferredoxin] + 2 S-adenosyl-L-methionine + 4 H(+) = [[Fe-S] cluster scaffold protein] + N(6)-[(R)-dihydrolipoyl]-L-lysyl-[protein] + 4 Fe(3+) + 2 hydrogen sulfide + 2 5'-deoxyadenosine + 2 L-methionine + 2 reduced [2Fe-2S]-[ferredoxin]</text>
        <dbReference type="Rhea" id="RHEA:16585"/>
        <dbReference type="Rhea" id="RHEA-COMP:9928"/>
        <dbReference type="Rhea" id="RHEA-COMP:10000"/>
        <dbReference type="Rhea" id="RHEA-COMP:10001"/>
        <dbReference type="Rhea" id="RHEA-COMP:10475"/>
        <dbReference type="Rhea" id="RHEA-COMP:14568"/>
        <dbReference type="Rhea" id="RHEA-COMP:14569"/>
        <dbReference type="ChEBI" id="CHEBI:15378"/>
        <dbReference type="ChEBI" id="CHEBI:17319"/>
        <dbReference type="ChEBI" id="CHEBI:29034"/>
        <dbReference type="ChEBI" id="CHEBI:29919"/>
        <dbReference type="ChEBI" id="CHEBI:33722"/>
        <dbReference type="ChEBI" id="CHEBI:33737"/>
        <dbReference type="ChEBI" id="CHEBI:33738"/>
        <dbReference type="ChEBI" id="CHEBI:57844"/>
        <dbReference type="ChEBI" id="CHEBI:59789"/>
        <dbReference type="ChEBI" id="CHEBI:78809"/>
        <dbReference type="ChEBI" id="CHEBI:83100"/>
        <dbReference type="EC" id="2.8.1.8"/>
    </reaction>
</comment>
<organism evidence="10 12">
    <name type="scientific">Candidatus Iainarchaeum sp</name>
    <dbReference type="NCBI Taxonomy" id="3101447"/>
    <lineage>
        <taxon>Archaea</taxon>
        <taxon>Candidatus Iainarchaeota</taxon>
        <taxon>Candidatus Iainarchaeia</taxon>
        <taxon>Candidatus Iainarchaeales</taxon>
        <taxon>Candidatus Iainarchaeaceae</taxon>
        <taxon>Candidatus Iainarchaeum</taxon>
    </lineage>
</organism>
<keyword evidence="1 8" id="KW-0004">4Fe-4S</keyword>
<evidence type="ECO:0000256" key="4">
    <source>
        <dbReference type="ARBA" id="ARBA00022723"/>
    </source>
</evidence>
<dbReference type="Pfam" id="PF16881">
    <property type="entry name" value="LIAS_N"/>
    <property type="match status" value="1"/>
</dbReference>
<feature type="binding site" evidence="8">
    <location>
        <position position="71"/>
    </location>
    <ligand>
        <name>[4Fe-4S] cluster</name>
        <dbReference type="ChEBI" id="CHEBI:49883"/>
        <label>2</label>
        <note>4Fe-4S-S-AdoMet</note>
    </ligand>
</feature>
<dbReference type="EMBL" id="JAGVWE010000004">
    <property type="protein sequence ID" value="MBS3063208.1"/>
    <property type="molecule type" value="Genomic_DNA"/>
</dbReference>
<dbReference type="InterPro" id="IPR058240">
    <property type="entry name" value="rSAM_sf"/>
</dbReference>
<comment type="cofactor">
    <cofactor evidence="8">
        <name>[4Fe-4S] cluster</name>
        <dbReference type="ChEBI" id="CHEBI:49883"/>
    </cofactor>
    <text evidence="8">Binds 2 [4Fe-4S] clusters per subunit. One cluster is coordinated with 3 cysteines and an exchangeable S-adenosyl-L-methionine.</text>
</comment>
<dbReference type="AlphaFoldDB" id="A0A7J4JDT2"/>
<dbReference type="InterPro" id="IPR031691">
    <property type="entry name" value="LIAS_N"/>
</dbReference>
<evidence type="ECO:0000256" key="7">
    <source>
        <dbReference type="ARBA" id="ARBA00047326"/>
    </source>
</evidence>
<evidence type="ECO:0000256" key="1">
    <source>
        <dbReference type="ARBA" id="ARBA00022485"/>
    </source>
</evidence>
<dbReference type="SFLD" id="SFLDF00271">
    <property type="entry name" value="lipoyl_synthase"/>
    <property type="match status" value="1"/>
</dbReference>
<dbReference type="PANTHER" id="PTHR10949">
    <property type="entry name" value="LIPOYL SYNTHASE"/>
    <property type="match status" value="1"/>
</dbReference>
<feature type="binding site" evidence="8">
    <location>
        <position position="49"/>
    </location>
    <ligand>
        <name>[4Fe-4S] cluster</name>
        <dbReference type="ChEBI" id="CHEBI:49883"/>
        <label>1</label>
    </ligand>
</feature>
<evidence type="ECO:0000313" key="10">
    <source>
        <dbReference type="EMBL" id="HIH15868.1"/>
    </source>
</evidence>
<dbReference type="PANTHER" id="PTHR10949:SF0">
    <property type="entry name" value="LIPOYL SYNTHASE, MITOCHONDRIAL"/>
    <property type="match status" value="1"/>
</dbReference>
<dbReference type="InterPro" id="IPR013785">
    <property type="entry name" value="Aldolase_TIM"/>
</dbReference>
<gene>
    <name evidence="8 10" type="primary">lipA</name>
    <name evidence="10" type="ORF">HA252_00500</name>
    <name evidence="11" type="ORF">J4203_05000</name>
</gene>
<keyword evidence="8" id="KW-0963">Cytoplasm</keyword>
<dbReference type="Pfam" id="PF04055">
    <property type="entry name" value="Radical_SAM"/>
    <property type="match status" value="1"/>
</dbReference>
<evidence type="ECO:0000313" key="11">
    <source>
        <dbReference type="EMBL" id="MBS3063208.1"/>
    </source>
</evidence>
<dbReference type="GO" id="GO:0016992">
    <property type="term" value="F:lipoate synthase activity"/>
    <property type="evidence" value="ECO:0007669"/>
    <property type="project" value="UniProtKB-UniRule"/>
</dbReference>
<reference evidence="12" key="1">
    <citation type="journal article" date="2020" name="bioRxiv">
        <title>A rank-normalized archaeal taxonomy based on genome phylogeny resolves widespread incomplete and uneven classifications.</title>
        <authorList>
            <person name="Rinke C."/>
            <person name="Chuvochina M."/>
            <person name="Mussig A.J."/>
            <person name="Chaumeil P.-A."/>
            <person name="Waite D.W."/>
            <person name="Whitman W.B."/>
            <person name="Parks D.H."/>
            <person name="Hugenholtz P."/>
        </authorList>
    </citation>
    <scope>NUCLEOTIDE SEQUENCE [LARGE SCALE GENOMIC DNA]</scope>
</reference>
<keyword evidence="5 8" id="KW-0408">Iron</keyword>
<dbReference type="HAMAP" id="MF_00206">
    <property type="entry name" value="Lipoyl_synth"/>
    <property type="match status" value="1"/>
</dbReference>
<dbReference type="Proteomes" id="UP000678237">
    <property type="component" value="Unassembled WGS sequence"/>
</dbReference>
<protein>
    <recommendedName>
        <fullName evidence="8">Lipoyl synthase</fullName>
        <ecNumber evidence="8">2.8.1.8</ecNumber>
    </recommendedName>
    <alternativeName>
        <fullName evidence="8">Lip-syn</fullName>
        <shortName evidence="8">LS</shortName>
    </alternativeName>
    <alternativeName>
        <fullName evidence="8">Lipoate synthase</fullName>
    </alternativeName>
    <alternativeName>
        <fullName evidence="8">Lipoic acid synthase</fullName>
    </alternativeName>
    <alternativeName>
        <fullName evidence="8">Sulfur insertion protein LipA</fullName>
    </alternativeName>
</protein>
<comment type="subcellular location">
    <subcellularLocation>
        <location evidence="8">Cytoplasm</location>
    </subcellularLocation>
</comment>
<feature type="binding site" evidence="8">
    <location>
        <position position="64"/>
    </location>
    <ligand>
        <name>[4Fe-4S] cluster</name>
        <dbReference type="ChEBI" id="CHEBI:49883"/>
        <label>2</label>
        <note>4Fe-4S-S-AdoMet</note>
    </ligand>
</feature>
<accession>A0A7J4JDT2</accession>
<comment type="function">
    <text evidence="8">Catalyzes the radical-mediated insertion of two sulfur atoms into the C-6 and C-8 positions of the octanoyl moiety bound to the lipoyl domains of lipoate-dependent enzymes, thereby converting the octanoylated domains into lipoylated derivatives.</text>
</comment>
<dbReference type="SUPFAM" id="SSF102114">
    <property type="entry name" value="Radical SAM enzymes"/>
    <property type="match status" value="1"/>
</dbReference>
<comment type="similarity">
    <text evidence="8">Belongs to the radical SAM superfamily. Lipoyl synthase family.</text>
</comment>
<evidence type="ECO:0000256" key="8">
    <source>
        <dbReference type="HAMAP-Rule" id="MF_00206"/>
    </source>
</evidence>
<dbReference type="GO" id="GO:0046872">
    <property type="term" value="F:metal ion binding"/>
    <property type="evidence" value="ECO:0007669"/>
    <property type="project" value="UniProtKB-KW"/>
</dbReference>
<feature type="binding site" evidence="8">
    <location>
        <position position="38"/>
    </location>
    <ligand>
        <name>[4Fe-4S] cluster</name>
        <dbReference type="ChEBI" id="CHEBI:49883"/>
        <label>1</label>
    </ligand>
</feature>
<dbReference type="SMART" id="SM00729">
    <property type="entry name" value="Elp3"/>
    <property type="match status" value="1"/>
</dbReference>
<dbReference type="UniPathway" id="UPA00538">
    <property type="reaction ID" value="UER00593"/>
</dbReference>
<dbReference type="Gene3D" id="3.20.20.70">
    <property type="entry name" value="Aldolase class I"/>
    <property type="match status" value="1"/>
</dbReference>
<keyword evidence="3 8" id="KW-0949">S-adenosyl-L-methionine</keyword>
<reference evidence="11" key="3">
    <citation type="submission" date="2021-05" db="EMBL/GenBank/DDBJ databases">
        <title>Protein family content uncovers lineage relationships and bacterial pathway maintenance mechanisms in DPANN archaea.</title>
        <authorList>
            <person name="Castelle C.J."/>
            <person name="Meheust R."/>
            <person name="Jaffe A.L."/>
            <person name="Seitz K."/>
            <person name="Gong X."/>
            <person name="Baker B.J."/>
            <person name="Banfield J.F."/>
        </authorList>
    </citation>
    <scope>NUCLEOTIDE SEQUENCE</scope>
    <source>
        <strain evidence="11">RIFCSPLOWO2_01_FULL_58_19</strain>
    </source>
</reference>
<dbReference type="NCBIfam" id="NF004019">
    <property type="entry name" value="PRK05481.1"/>
    <property type="match status" value="1"/>
</dbReference>
<proteinExistence type="inferred from homology"/>
<comment type="pathway">
    <text evidence="8">Protein modification; protein lipoylation via endogenous pathway; protein N(6)-(lipoyl)lysine from octanoyl-[acyl-carrier-protein]: step 2/2.</text>
</comment>
<dbReference type="GO" id="GO:0051539">
    <property type="term" value="F:4 iron, 4 sulfur cluster binding"/>
    <property type="evidence" value="ECO:0007669"/>
    <property type="project" value="UniProtKB-UniRule"/>
</dbReference>
<evidence type="ECO:0000256" key="2">
    <source>
        <dbReference type="ARBA" id="ARBA00022679"/>
    </source>
</evidence>
<feature type="binding site" evidence="8">
    <location>
        <position position="68"/>
    </location>
    <ligand>
        <name>[4Fe-4S] cluster</name>
        <dbReference type="ChEBI" id="CHEBI:49883"/>
        <label>2</label>
        <note>4Fe-4S-S-AdoMet</note>
    </ligand>
</feature>
<dbReference type="InterPro" id="IPR007197">
    <property type="entry name" value="rSAM"/>
</dbReference>
<evidence type="ECO:0000256" key="3">
    <source>
        <dbReference type="ARBA" id="ARBA00022691"/>
    </source>
</evidence>
<dbReference type="GO" id="GO:0009249">
    <property type="term" value="P:protein lipoylation"/>
    <property type="evidence" value="ECO:0007669"/>
    <property type="project" value="UniProtKB-UniRule"/>
</dbReference>
<dbReference type="GO" id="GO:0005737">
    <property type="term" value="C:cytoplasm"/>
    <property type="evidence" value="ECO:0007669"/>
    <property type="project" value="UniProtKB-SubCell"/>
</dbReference>
<evidence type="ECO:0000259" key="9">
    <source>
        <dbReference type="PROSITE" id="PS51918"/>
    </source>
</evidence>
<dbReference type="EC" id="2.8.1.8" evidence="8"/>
<dbReference type="NCBIfam" id="NF009544">
    <property type="entry name" value="PRK12928.1"/>
    <property type="match status" value="1"/>
</dbReference>
<name>A0A7J4JDT2_9ARCH</name>
<dbReference type="SFLD" id="SFLDG01058">
    <property type="entry name" value="lipoyl_synthase_like"/>
    <property type="match status" value="1"/>
</dbReference>
<keyword evidence="2 8" id="KW-0808">Transferase</keyword>
<feature type="binding site" evidence="8">
    <location>
        <position position="279"/>
    </location>
    <ligand>
        <name>[4Fe-4S] cluster</name>
        <dbReference type="ChEBI" id="CHEBI:49883"/>
        <label>1</label>
    </ligand>
</feature>